<comment type="caution">
    <text evidence="14">The sequence shown here is derived from an EMBL/GenBank/DDBJ whole genome shotgun (WGS) entry which is preliminary data.</text>
</comment>
<evidence type="ECO:0000313" key="15">
    <source>
        <dbReference type="Proteomes" id="UP001497602"/>
    </source>
</evidence>
<dbReference type="InterPro" id="IPR051166">
    <property type="entry name" value="Threonine_Synthase"/>
</dbReference>
<dbReference type="Pfam" id="PF00291">
    <property type="entry name" value="PALP"/>
    <property type="match status" value="1"/>
</dbReference>
<dbReference type="NCBIfam" id="TIGR00260">
    <property type="entry name" value="thrC"/>
    <property type="match status" value="1"/>
</dbReference>
<evidence type="ECO:0000256" key="5">
    <source>
        <dbReference type="ARBA" id="ARBA00018679"/>
    </source>
</evidence>
<proteinExistence type="inferred from homology"/>
<dbReference type="EMBL" id="CAXJRC010000045">
    <property type="protein sequence ID" value="CAL2108552.1"/>
    <property type="molecule type" value="Genomic_DNA"/>
</dbReference>
<dbReference type="EC" id="4.2.3.1" evidence="4 11"/>
<dbReference type="InterPro" id="IPR029144">
    <property type="entry name" value="Thr_synth_N"/>
</dbReference>
<comment type="pathway">
    <text evidence="2">Amino-acid biosynthesis; L-threonine biosynthesis; L-threonine from L-aspartate: step 5/5.</text>
</comment>
<reference evidence="14 15" key="1">
    <citation type="submission" date="2024-05" db="EMBL/GenBank/DDBJ databases">
        <authorList>
            <person name="Duchaud E."/>
        </authorList>
    </citation>
    <scope>NUCLEOTIDE SEQUENCE [LARGE SCALE GENOMIC DNA]</scope>
    <source>
        <strain evidence="14">Ena-SAMPLE-TAB-13-05-2024-13:56:06:370-140305</strain>
    </source>
</reference>
<protein>
    <recommendedName>
        <fullName evidence="5 11">Threonine synthase</fullName>
        <ecNumber evidence="4 11">4.2.3.1</ecNumber>
    </recommendedName>
</protein>
<evidence type="ECO:0000256" key="1">
    <source>
        <dbReference type="ARBA" id="ARBA00001933"/>
    </source>
</evidence>
<evidence type="ECO:0000259" key="13">
    <source>
        <dbReference type="Pfam" id="PF14821"/>
    </source>
</evidence>
<evidence type="ECO:0000256" key="8">
    <source>
        <dbReference type="ARBA" id="ARBA00022898"/>
    </source>
</evidence>
<dbReference type="CDD" id="cd01560">
    <property type="entry name" value="Thr-synth_2"/>
    <property type="match status" value="1"/>
</dbReference>
<evidence type="ECO:0000256" key="11">
    <source>
        <dbReference type="NCBIfam" id="TIGR00260"/>
    </source>
</evidence>
<dbReference type="Proteomes" id="UP001497602">
    <property type="component" value="Unassembled WGS sequence"/>
</dbReference>
<dbReference type="InterPro" id="IPR000634">
    <property type="entry name" value="Ser/Thr_deHydtase_PyrdxlP-BS"/>
</dbReference>
<dbReference type="Gene3D" id="3.90.1380.10">
    <property type="entry name" value="Threonine synthase, N-terminal domain"/>
    <property type="match status" value="1"/>
</dbReference>
<dbReference type="GO" id="GO:0004795">
    <property type="term" value="F:threonine synthase activity"/>
    <property type="evidence" value="ECO:0007669"/>
    <property type="project" value="UniProtKB-EC"/>
</dbReference>
<keyword evidence="15" id="KW-1185">Reference proteome</keyword>
<dbReference type="Pfam" id="PF24857">
    <property type="entry name" value="THR4_C"/>
    <property type="match status" value="1"/>
</dbReference>
<name>A0ABM9PRV6_9FLAO</name>
<dbReference type="Pfam" id="PF14821">
    <property type="entry name" value="Thr_synth_N"/>
    <property type="match status" value="1"/>
</dbReference>
<keyword evidence="9 14" id="KW-0456">Lyase</keyword>
<dbReference type="InterPro" id="IPR001926">
    <property type="entry name" value="TrpB-like_PALP"/>
</dbReference>
<comment type="cofactor">
    <cofactor evidence="1">
        <name>pyridoxal 5'-phosphate</name>
        <dbReference type="ChEBI" id="CHEBI:597326"/>
    </cofactor>
</comment>
<sequence length="482" mass="54302">MVKYISITGGGKPVDFETTILAGYAPDGGLYVPQELPKISKQQLQKWKSLDYIDLAFEILSLFIDRSIISSAELKQLLKESYVTFEKENIIPLHPLKSIEKTYIMELFHGPTISFKDVGLAFLVNLVNFFLKKRNERLSLIVATTGDTGPATAHYAAGKSNLDAWVLYPQGKITQEQERQITTLPHSNIHPVSVANCKDGADDLDAVIKKFYAKKEFRGKLKLSSVNSINWGRIMMQTVHYFYGYFQVVDTIGERVHMSVPSGGFGNLCAGSLAKEMGLPITTLLAANNKNACLHRIFSQGFFSKEDIHETASSAIDILIPMNFWRHLFFRTGKDPLKIKAWKDQFESTGFVEFDNISQESYKKDFLSYSASDKETLNTIKEIYENEGYLLDPHGSVAVVTAKKLKKKLGDGKVICLATAHPSKFPDIIKNTLGIEELPKQGKHHSIETAKKRCQKVHICDHSHLEEALQYAMEANWDLNKR</sequence>
<dbReference type="PANTHER" id="PTHR42690">
    <property type="entry name" value="THREONINE SYNTHASE FAMILY MEMBER"/>
    <property type="match status" value="1"/>
</dbReference>
<feature type="domain" description="Tryptophan synthase beta chain-like PALP" evidence="12">
    <location>
        <begin position="92"/>
        <end position="328"/>
    </location>
</feature>
<evidence type="ECO:0000259" key="12">
    <source>
        <dbReference type="Pfam" id="PF00291"/>
    </source>
</evidence>
<evidence type="ECO:0000256" key="3">
    <source>
        <dbReference type="ARBA" id="ARBA00005517"/>
    </source>
</evidence>
<keyword evidence="8" id="KW-0663">Pyridoxal phosphate</keyword>
<comment type="similarity">
    <text evidence="3">Belongs to the threonine synthase family.</text>
</comment>
<keyword evidence="7" id="KW-0791">Threonine biosynthesis</keyword>
<dbReference type="InterPro" id="IPR037158">
    <property type="entry name" value="Thr_synth_N_sf"/>
</dbReference>
<evidence type="ECO:0000256" key="4">
    <source>
        <dbReference type="ARBA" id="ARBA00013028"/>
    </source>
</evidence>
<evidence type="ECO:0000256" key="7">
    <source>
        <dbReference type="ARBA" id="ARBA00022697"/>
    </source>
</evidence>
<dbReference type="PROSITE" id="PS00165">
    <property type="entry name" value="DEHYDRATASE_SER_THR"/>
    <property type="match status" value="1"/>
</dbReference>
<dbReference type="SUPFAM" id="SSF53686">
    <property type="entry name" value="Tryptophan synthase beta subunit-like PLP-dependent enzymes"/>
    <property type="match status" value="1"/>
</dbReference>
<keyword evidence="6" id="KW-0028">Amino-acid biosynthesis</keyword>
<gene>
    <name evidence="14" type="ORF">T190115A13A_80127</name>
</gene>
<evidence type="ECO:0000313" key="14">
    <source>
        <dbReference type="EMBL" id="CAL2108552.1"/>
    </source>
</evidence>
<organism evidence="14 15">
    <name type="scientific">Tenacibaculum vairaonense</name>
    <dbReference type="NCBI Taxonomy" id="3137860"/>
    <lineage>
        <taxon>Bacteria</taxon>
        <taxon>Pseudomonadati</taxon>
        <taxon>Bacteroidota</taxon>
        <taxon>Flavobacteriia</taxon>
        <taxon>Flavobacteriales</taxon>
        <taxon>Flavobacteriaceae</taxon>
        <taxon>Tenacibaculum</taxon>
    </lineage>
</organism>
<feature type="domain" description="Threonine synthase N-terminal" evidence="13">
    <location>
        <begin position="3"/>
        <end position="82"/>
    </location>
</feature>
<evidence type="ECO:0000256" key="2">
    <source>
        <dbReference type="ARBA" id="ARBA00004979"/>
    </source>
</evidence>
<evidence type="ECO:0000256" key="6">
    <source>
        <dbReference type="ARBA" id="ARBA00022605"/>
    </source>
</evidence>
<dbReference type="RefSeq" id="WP_348707228.1">
    <property type="nucleotide sequence ID" value="NZ_CAXIYA010000040.1"/>
</dbReference>
<dbReference type="Gene3D" id="3.40.50.1100">
    <property type="match status" value="2"/>
</dbReference>
<dbReference type="InterPro" id="IPR036052">
    <property type="entry name" value="TrpB-like_PALP_sf"/>
</dbReference>
<accession>A0ABM9PRV6</accession>
<dbReference type="InterPro" id="IPR004450">
    <property type="entry name" value="Thr_synthase-like"/>
</dbReference>
<evidence type="ECO:0000256" key="9">
    <source>
        <dbReference type="ARBA" id="ARBA00023239"/>
    </source>
</evidence>
<dbReference type="PANTHER" id="PTHR42690:SF1">
    <property type="entry name" value="THREONINE SYNTHASE-LIKE 2"/>
    <property type="match status" value="1"/>
</dbReference>
<evidence type="ECO:0000256" key="10">
    <source>
        <dbReference type="ARBA" id="ARBA00049144"/>
    </source>
</evidence>
<comment type="catalytic activity">
    <reaction evidence="10">
        <text>O-phospho-L-homoserine + H2O = L-threonine + phosphate</text>
        <dbReference type="Rhea" id="RHEA:10840"/>
        <dbReference type="ChEBI" id="CHEBI:15377"/>
        <dbReference type="ChEBI" id="CHEBI:43474"/>
        <dbReference type="ChEBI" id="CHEBI:57590"/>
        <dbReference type="ChEBI" id="CHEBI:57926"/>
        <dbReference type="EC" id="4.2.3.1"/>
    </reaction>
</comment>